<dbReference type="RefSeq" id="XP_060414029.1">
    <property type="nucleotide sequence ID" value="XM_060557837.1"/>
</dbReference>
<name>A0AAD8Q0N0_9PEZI</name>
<organism evidence="4 5">
    <name type="scientific">Colletotrichum navitas</name>
    <dbReference type="NCBI Taxonomy" id="681940"/>
    <lineage>
        <taxon>Eukaryota</taxon>
        <taxon>Fungi</taxon>
        <taxon>Dikarya</taxon>
        <taxon>Ascomycota</taxon>
        <taxon>Pezizomycotina</taxon>
        <taxon>Sordariomycetes</taxon>
        <taxon>Hypocreomycetidae</taxon>
        <taxon>Glomerellales</taxon>
        <taxon>Glomerellaceae</taxon>
        <taxon>Colletotrichum</taxon>
        <taxon>Colletotrichum graminicola species complex</taxon>
    </lineage>
</organism>
<dbReference type="EMBL" id="JAHLJV010000030">
    <property type="protein sequence ID" value="KAK1590547.1"/>
    <property type="molecule type" value="Genomic_DNA"/>
</dbReference>
<gene>
    <name evidence="4" type="ORF">LY79DRAFT_554167</name>
</gene>
<dbReference type="GO" id="GO:0005634">
    <property type="term" value="C:nucleus"/>
    <property type="evidence" value="ECO:0007669"/>
    <property type="project" value="TreeGrafter"/>
</dbReference>
<comment type="caution">
    <text evidence="4">The sequence shown here is derived from an EMBL/GenBank/DDBJ whole genome shotgun (WGS) entry which is preliminary data.</text>
</comment>
<feature type="compositionally biased region" description="Basic and acidic residues" evidence="3">
    <location>
        <begin position="240"/>
        <end position="249"/>
    </location>
</feature>
<reference evidence="4" key="1">
    <citation type="submission" date="2021-06" db="EMBL/GenBank/DDBJ databases">
        <title>Comparative genomics, transcriptomics and evolutionary studies reveal genomic signatures of adaptation to plant cell wall in hemibiotrophic fungi.</title>
        <authorList>
            <consortium name="DOE Joint Genome Institute"/>
            <person name="Baroncelli R."/>
            <person name="Diaz J.F."/>
            <person name="Benocci T."/>
            <person name="Peng M."/>
            <person name="Battaglia E."/>
            <person name="Haridas S."/>
            <person name="Andreopoulos W."/>
            <person name="Labutti K."/>
            <person name="Pangilinan J."/>
            <person name="Floch G.L."/>
            <person name="Makela M.R."/>
            <person name="Henrissat B."/>
            <person name="Grigoriev I.V."/>
            <person name="Crouch J.A."/>
            <person name="De Vries R.P."/>
            <person name="Sukno S.A."/>
            <person name="Thon M.R."/>
        </authorList>
    </citation>
    <scope>NUCLEOTIDE SEQUENCE</scope>
    <source>
        <strain evidence="4">CBS 125086</strain>
    </source>
</reference>
<feature type="region of interest" description="Disordered" evidence="3">
    <location>
        <begin position="150"/>
        <end position="217"/>
    </location>
</feature>
<keyword evidence="1 2" id="KW-0175">Coiled coil</keyword>
<feature type="compositionally biased region" description="Low complexity" evidence="3">
    <location>
        <begin position="19"/>
        <end position="48"/>
    </location>
</feature>
<dbReference type="PANTHER" id="PTHR15885">
    <property type="entry name" value="COILED-COIL DOMAIN-CONTAINING PROTEIN 174"/>
    <property type="match status" value="1"/>
</dbReference>
<evidence type="ECO:0000256" key="2">
    <source>
        <dbReference type="SAM" id="Coils"/>
    </source>
</evidence>
<protein>
    <recommendedName>
        <fullName evidence="6">Coiled-coil domain-containing protein 174</fullName>
    </recommendedName>
</protein>
<evidence type="ECO:0000313" key="5">
    <source>
        <dbReference type="Proteomes" id="UP001230504"/>
    </source>
</evidence>
<evidence type="ECO:0008006" key="6">
    <source>
        <dbReference type="Google" id="ProtNLM"/>
    </source>
</evidence>
<feature type="region of interest" description="Disordered" evidence="3">
    <location>
        <begin position="236"/>
        <end position="269"/>
    </location>
</feature>
<evidence type="ECO:0000313" key="4">
    <source>
        <dbReference type="EMBL" id="KAK1590547.1"/>
    </source>
</evidence>
<dbReference type="AlphaFoldDB" id="A0AAD8Q0N0"/>
<dbReference type="PANTHER" id="PTHR15885:SF1">
    <property type="entry name" value="COILED-COIL DOMAIN-CONTAINING PROTEIN 174"/>
    <property type="match status" value="1"/>
</dbReference>
<feature type="compositionally biased region" description="Basic and acidic residues" evidence="3">
    <location>
        <begin position="175"/>
        <end position="199"/>
    </location>
</feature>
<proteinExistence type="predicted"/>
<accession>A0AAD8Q0N0</accession>
<dbReference type="InterPro" id="IPR025066">
    <property type="entry name" value="CCDC174-like"/>
</dbReference>
<feature type="compositionally biased region" description="Polar residues" evidence="3">
    <location>
        <begin position="75"/>
        <end position="92"/>
    </location>
</feature>
<feature type="region of interest" description="Disordered" evidence="3">
    <location>
        <begin position="1"/>
        <end position="114"/>
    </location>
</feature>
<dbReference type="Proteomes" id="UP001230504">
    <property type="component" value="Unassembled WGS sequence"/>
</dbReference>
<evidence type="ECO:0000256" key="1">
    <source>
        <dbReference type="ARBA" id="ARBA00023054"/>
    </source>
</evidence>
<keyword evidence="5" id="KW-1185">Reference proteome</keyword>
<dbReference type="Pfam" id="PF13300">
    <property type="entry name" value="DUF4078"/>
    <property type="match status" value="1"/>
</dbReference>
<sequence>MPQDPNLYGQPPPKKRKASSAALSSSLDFTAQLTSLMSASSTTPSTPARPRPSKTKDSIFGSARRKRRDGDNDAGSGQNKVGSGLTDASNKLNLREPLGTEEDSSNLAQARRKMEEKARLYAAMKRGDYVPKENEAAPLIDFDRKWAESEAGKDWNDETSSGSDDGADQDEDGDKEVIEYEDEFGRLRRGTRADKERLERQRRRGLLGAEELERMSARPAAPSKLLYGDAIQTMAFNPEDPDRMEELARKRDRSATPPEASHYDADSEIRTKGTGFYKFSKDEETRQKEFQNLEQERIQTEAARKEREEIREARRREIEQRRKDVEVRRAKKLADSFLDGLAADMGSNTESR</sequence>
<dbReference type="GeneID" id="85442077"/>
<feature type="compositionally biased region" description="Acidic residues" evidence="3">
    <location>
        <begin position="165"/>
        <end position="174"/>
    </location>
</feature>
<feature type="coiled-coil region" evidence="2">
    <location>
        <begin position="288"/>
        <end position="323"/>
    </location>
</feature>
<evidence type="ECO:0000256" key="3">
    <source>
        <dbReference type="SAM" id="MobiDB-lite"/>
    </source>
</evidence>